<evidence type="ECO:0000313" key="6">
    <source>
        <dbReference type="EMBL" id="BAK05571.1"/>
    </source>
</evidence>
<dbReference type="InterPro" id="IPR013083">
    <property type="entry name" value="Znf_RING/FYVE/PHD"/>
</dbReference>
<dbReference type="AlphaFoldDB" id="F2EDZ9"/>
<evidence type="ECO:0000256" key="3">
    <source>
        <dbReference type="ARBA" id="ARBA00022833"/>
    </source>
</evidence>
<dbReference type="PROSITE" id="PS50089">
    <property type="entry name" value="ZF_RING_2"/>
    <property type="match status" value="1"/>
</dbReference>
<keyword evidence="3" id="KW-0862">Zinc</keyword>
<dbReference type="OrthoDB" id="1711136at2759"/>
<proteinExistence type="evidence at transcript level"/>
<dbReference type="HOGENOM" id="CLU_038018_1_0_1"/>
<accession>F2EDZ9</accession>
<dbReference type="Proteomes" id="UP000011116">
    <property type="component" value="Chromosome 2H"/>
</dbReference>
<evidence type="ECO:0000256" key="2">
    <source>
        <dbReference type="ARBA" id="ARBA00022771"/>
    </source>
</evidence>
<dbReference type="Gramene" id="HORVU.MOREX.r3.2HG0164850.1">
    <property type="protein sequence ID" value="HORVU.MOREX.r3.2HG0164850.1"/>
    <property type="gene ID" value="HORVU.MOREX.r3.2HG0164850"/>
</dbReference>
<dbReference type="GO" id="GO:0004842">
    <property type="term" value="F:ubiquitin-protein transferase activity"/>
    <property type="evidence" value="ECO:0000318"/>
    <property type="project" value="GO_Central"/>
</dbReference>
<feature type="domain" description="RING-type" evidence="5">
    <location>
        <begin position="277"/>
        <end position="311"/>
    </location>
</feature>
<dbReference type="GeneID" id="123426603"/>
<dbReference type="Pfam" id="PF13920">
    <property type="entry name" value="zf-C3HC4_3"/>
    <property type="match status" value="1"/>
</dbReference>
<dbReference type="KEGG" id="hvg:123426603"/>
<sequence>MAVQAQHLSHAFPHDLHAYNSISALEDDLTAGSLLFPENLKRGPELEGVGNTVFANVPRVDLTWHDSARAHGFAQRKRPRVVPEAPSYLEDQRGQGLVPVAVGDVLTRAVGSDAASTSGRMINAAGPPQDLLSQMYRQGMEIDAVLRLETDRMRAGLEEARRQHVRALVSAAERAAGRRLRAAEAALELARCRNAKLSERLSQICAEGQAWIRVAKSHEAVAAGLQATLDQVLQSPCAAVNSAGADGEGDAEDARSCCFETPAGDHAAGSKASAVACRACGEGESCVLLLPCRHLCLCSACDAAVDTCPLCATAKNASLHVLLS</sequence>
<dbReference type="PANTHER" id="PTHR42647">
    <property type="entry name" value="SBP (S-RIBONUCLEASE BINDING PROTEIN) FAMILY PROTEIN"/>
    <property type="match status" value="1"/>
</dbReference>
<dbReference type="FunFam" id="3.30.40.10:FF:000239">
    <property type="entry name" value="probable BOI-related E3 ubiquitin-protein ligase 2"/>
    <property type="match status" value="1"/>
</dbReference>
<evidence type="ECO:0000259" key="5">
    <source>
        <dbReference type="PROSITE" id="PS50089"/>
    </source>
</evidence>
<dbReference type="Gene3D" id="3.30.40.10">
    <property type="entry name" value="Zinc/RING finger domain, C3HC4 (zinc finger)"/>
    <property type="match status" value="1"/>
</dbReference>
<evidence type="ECO:0000313" key="7">
    <source>
        <dbReference type="EnsemblPlants" id="HORVU.MOREX.r3.2HG0164850.1"/>
    </source>
</evidence>
<dbReference type="EnsemblPlants" id="HORVU.MOREX.r3.2HG0164850.1">
    <property type="protein sequence ID" value="HORVU.MOREX.r3.2HG0164850.1"/>
    <property type="gene ID" value="HORVU.MOREX.r3.2HG0164850"/>
</dbReference>
<dbReference type="InterPro" id="IPR001841">
    <property type="entry name" value="Znf_RING"/>
</dbReference>
<evidence type="ECO:0000313" key="8">
    <source>
        <dbReference type="Proteomes" id="UP000011116"/>
    </source>
</evidence>
<gene>
    <name evidence="7" type="primary">LOC123426603</name>
</gene>
<reference evidence="6" key="1">
    <citation type="journal article" date="2011" name="Plant Physiol.">
        <title>Comprehensive sequence analysis of 24,783 barley full-length cDNAs derived from 12 clone libraries.</title>
        <authorList>
            <person name="Matsumoto T."/>
            <person name="Tanaka T."/>
            <person name="Sakai H."/>
            <person name="Amano N."/>
            <person name="Kanamori H."/>
            <person name="Kurita K."/>
            <person name="Kikuta A."/>
            <person name="Kamiya K."/>
            <person name="Yamamoto M."/>
            <person name="Ikawa H."/>
            <person name="Fujii N."/>
            <person name="Hori K."/>
            <person name="Itoh T."/>
            <person name="Sato K."/>
        </authorList>
    </citation>
    <scope>NUCLEOTIDE SEQUENCE</scope>
    <source>
        <tissue evidence="6">Flower</tissue>
    </source>
</reference>
<dbReference type="CDD" id="cd16649">
    <property type="entry name" value="mRING-HC-C3HC5_CGRF1-like"/>
    <property type="match status" value="1"/>
</dbReference>
<dbReference type="Gramene" id="HORVU.MOREX.r2.2HG0135880.1">
    <property type="protein sequence ID" value="HORVU.MOREX.r2.2HG0135880.1"/>
    <property type="gene ID" value="HORVU.MOREX.r2.2HG0135880"/>
</dbReference>
<dbReference type="GO" id="GO:0008270">
    <property type="term" value="F:zinc ion binding"/>
    <property type="evidence" value="ECO:0007669"/>
    <property type="project" value="UniProtKB-KW"/>
</dbReference>
<organism evidence="6">
    <name type="scientific">Hordeum vulgare subsp. vulgare</name>
    <name type="common">Domesticated barley</name>
    <dbReference type="NCBI Taxonomy" id="112509"/>
    <lineage>
        <taxon>Eukaryota</taxon>
        <taxon>Viridiplantae</taxon>
        <taxon>Streptophyta</taxon>
        <taxon>Embryophyta</taxon>
        <taxon>Tracheophyta</taxon>
        <taxon>Spermatophyta</taxon>
        <taxon>Magnoliopsida</taxon>
        <taxon>Liliopsida</taxon>
        <taxon>Poales</taxon>
        <taxon>Poaceae</taxon>
        <taxon>BOP clade</taxon>
        <taxon>Pooideae</taxon>
        <taxon>Triticodae</taxon>
        <taxon>Triticeae</taxon>
        <taxon>Hordeinae</taxon>
        <taxon>Hordeum</taxon>
    </lineage>
</organism>
<keyword evidence="8" id="KW-1185">Reference proteome</keyword>
<dbReference type="PANTHER" id="PTHR42647:SF72">
    <property type="entry name" value="EF-HAND CALCIUM-BINDING DOMAIN-CONTAINING PROTEIN 4A"/>
    <property type="match status" value="1"/>
</dbReference>
<dbReference type="RefSeq" id="XP_044966401.1">
    <property type="nucleotide sequence ID" value="XM_045110466.1"/>
</dbReference>
<reference evidence="7" key="4">
    <citation type="submission" date="2022-01" db="UniProtKB">
        <authorList>
            <consortium name="EnsemblPlants"/>
        </authorList>
    </citation>
    <scope>IDENTIFICATION</scope>
    <source>
        <strain evidence="7">subsp. vulgare</strain>
    </source>
</reference>
<evidence type="ECO:0000256" key="4">
    <source>
        <dbReference type="PROSITE-ProRule" id="PRU00175"/>
    </source>
</evidence>
<evidence type="ECO:0000256" key="1">
    <source>
        <dbReference type="ARBA" id="ARBA00022723"/>
    </source>
</evidence>
<reference evidence="7" key="3">
    <citation type="submission" date="2020-10" db="EMBL/GenBank/DDBJ databases">
        <authorList>
            <person name="Scholz U."/>
            <person name="Mascher M."/>
            <person name="Fiebig A."/>
        </authorList>
    </citation>
    <scope>NUCLEOTIDE SEQUENCE [LARGE SCALE GENOMIC DNA]</scope>
    <source>
        <strain evidence="7">cv. Morex</strain>
    </source>
</reference>
<protein>
    <submittedName>
        <fullName evidence="6">Predicted protein</fullName>
    </submittedName>
</protein>
<reference evidence="8" key="2">
    <citation type="journal article" date="2012" name="Nature">
        <title>A physical, genetic and functional sequence assembly of the barley genome.</title>
        <authorList>
            <consortium name="The International Barley Genome Sequencing Consortium"/>
            <person name="Mayer K.F."/>
            <person name="Waugh R."/>
            <person name="Brown J.W."/>
            <person name="Schulman A."/>
            <person name="Langridge P."/>
            <person name="Platzer M."/>
            <person name="Fincher G.B."/>
            <person name="Muehlbauer G.J."/>
            <person name="Sato K."/>
            <person name="Close T.J."/>
            <person name="Wise R.P."/>
            <person name="Stein N."/>
        </authorList>
    </citation>
    <scope>NUCLEOTIDE SEQUENCE [LARGE SCALE GENOMIC DNA]</scope>
    <source>
        <strain evidence="8">cv. Morex</strain>
    </source>
</reference>
<keyword evidence="2 4" id="KW-0863">Zinc-finger</keyword>
<name>F2EDZ9_HORVV</name>
<dbReference type="EMBL" id="AK374374">
    <property type="protein sequence ID" value="BAK05571.1"/>
    <property type="molecule type" value="mRNA"/>
</dbReference>
<keyword evidence="1" id="KW-0479">Metal-binding</keyword>